<gene>
    <name evidence="2" type="ORF">A2831_00205</name>
</gene>
<sequence length="291" mass="32609">MRSLGRLLGLSLFSAVILAAQNQSTPQAFTSDPWRLGGDLYLNYQPISKQPSFIRGQLPYQRWNAGWQLQMRRRERITFNFGFSVAGGTPFDNPERLNYSISTLVGIARGLSFLGGVNVGLNINQHPIVDPSGRIENTGINELFTGLSFAKIKSFQVWNINNQAYITKNIRSNIPVFNNDRTSPYIGWRAGNNLTLGLNFKDYERWKLRLESYVEGNDTSFLGDPGAVGANLTLNTAIHRHLVWQTGAMIRHSIGPYPNRLIPTIGWNIPASSAPIGSEVFSVWFGPRFTF</sequence>
<comment type="caution">
    <text evidence="2">The sequence shown here is derived from an EMBL/GenBank/DDBJ whole genome shotgun (WGS) entry which is preliminary data.</text>
</comment>
<feature type="chain" id="PRO_5009535370" evidence="1">
    <location>
        <begin position="20"/>
        <end position="291"/>
    </location>
</feature>
<dbReference type="EMBL" id="MGJI01000013">
    <property type="protein sequence ID" value="OGN05090.1"/>
    <property type="molecule type" value="Genomic_DNA"/>
</dbReference>
<evidence type="ECO:0000313" key="3">
    <source>
        <dbReference type="Proteomes" id="UP000177507"/>
    </source>
</evidence>
<dbReference type="STRING" id="1802668.A2831_00205"/>
<name>A0A1F8EXN4_9BACT</name>
<evidence type="ECO:0000256" key="1">
    <source>
        <dbReference type="SAM" id="SignalP"/>
    </source>
</evidence>
<dbReference type="AlphaFoldDB" id="A0A1F8EXN4"/>
<reference evidence="2 3" key="1">
    <citation type="journal article" date="2016" name="Nat. Commun.">
        <title>Thousands of microbial genomes shed light on interconnected biogeochemical processes in an aquifer system.</title>
        <authorList>
            <person name="Anantharaman K."/>
            <person name="Brown C.T."/>
            <person name="Hug L.A."/>
            <person name="Sharon I."/>
            <person name="Castelle C.J."/>
            <person name="Probst A.J."/>
            <person name="Thomas B.C."/>
            <person name="Singh A."/>
            <person name="Wilkins M.J."/>
            <person name="Karaoz U."/>
            <person name="Brodie E.L."/>
            <person name="Williams K.H."/>
            <person name="Hubbard S.S."/>
            <person name="Banfield J.F."/>
        </authorList>
    </citation>
    <scope>NUCLEOTIDE SEQUENCE [LARGE SCALE GENOMIC DNA]</scope>
</reference>
<accession>A0A1F8EXN4</accession>
<proteinExistence type="predicted"/>
<protein>
    <submittedName>
        <fullName evidence="2">Uncharacterized protein</fullName>
    </submittedName>
</protein>
<evidence type="ECO:0000313" key="2">
    <source>
        <dbReference type="EMBL" id="OGN05090.1"/>
    </source>
</evidence>
<dbReference type="Proteomes" id="UP000177507">
    <property type="component" value="Unassembled WGS sequence"/>
</dbReference>
<feature type="signal peptide" evidence="1">
    <location>
        <begin position="1"/>
        <end position="19"/>
    </location>
</feature>
<keyword evidence="1" id="KW-0732">Signal</keyword>
<organism evidence="2 3">
    <name type="scientific">Candidatus Yanofskybacteria bacterium RIFCSPHIGHO2_01_FULL_44_17</name>
    <dbReference type="NCBI Taxonomy" id="1802668"/>
    <lineage>
        <taxon>Bacteria</taxon>
        <taxon>Candidatus Yanofskyibacteriota</taxon>
    </lineage>
</organism>